<dbReference type="GeneID" id="111444994"/>
<organism evidence="2 3">
    <name type="scientific">Cucurbita moschata</name>
    <name type="common">Winter crookneck squash</name>
    <name type="synonym">Cucurbita pepo var. moschata</name>
    <dbReference type="NCBI Taxonomy" id="3662"/>
    <lineage>
        <taxon>Eukaryota</taxon>
        <taxon>Viridiplantae</taxon>
        <taxon>Streptophyta</taxon>
        <taxon>Embryophyta</taxon>
        <taxon>Tracheophyta</taxon>
        <taxon>Spermatophyta</taxon>
        <taxon>Magnoliopsida</taxon>
        <taxon>eudicotyledons</taxon>
        <taxon>Gunneridae</taxon>
        <taxon>Pentapetalae</taxon>
        <taxon>rosids</taxon>
        <taxon>fabids</taxon>
        <taxon>Cucurbitales</taxon>
        <taxon>Cucurbitaceae</taxon>
        <taxon>Cucurbiteae</taxon>
        <taxon>Cucurbita</taxon>
    </lineage>
</organism>
<evidence type="ECO:0000313" key="3">
    <source>
        <dbReference type="RefSeq" id="XP_022938935.1"/>
    </source>
</evidence>
<keyword evidence="2" id="KW-1185">Reference proteome</keyword>
<evidence type="ECO:0000256" key="1">
    <source>
        <dbReference type="SAM" id="Phobius"/>
    </source>
</evidence>
<gene>
    <name evidence="3" type="primary">LOC111444994</name>
</gene>
<accession>A0A6J1FL80</accession>
<sequence>MKRSVSASRVSDKVLLSSPSLSSSLQSAVFRSSSVSSGLDSELYLPTYNPFSHAAEKERRRLKLAKIFIHFIPVVVVFCAVVLWFFSDPEGRGIGGEVVVIAYGKPPKDFRIRIY</sequence>
<name>A0A6J1FL80_CUCMO</name>
<protein>
    <submittedName>
        <fullName evidence="3">Uncharacterized protein LOC111444994 isoform X1</fullName>
    </submittedName>
</protein>
<dbReference type="PANTHER" id="PTHR34189:SF13">
    <property type="entry name" value="TRANSMEMBRANE PROTEIN"/>
    <property type="match status" value="1"/>
</dbReference>
<reference evidence="3" key="1">
    <citation type="submission" date="2025-08" db="UniProtKB">
        <authorList>
            <consortium name="RefSeq"/>
        </authorList>
    </citation>
    <scope>IDENTIFICATION</scope>
    <source>
        <tissue evidence="3">Young leaves</tissue>
    </source>
</reference>
<keyword evidence="1" id="KW-0812">Transmembrane</keyword>
<keyword evidence="1" id="KW-0472">Membrane</keyword>
<dbReference type="PANTHER" id="PTHR34189">
    <property type="entry name" value="TRANSMEMBRANE PROTEIN"/>
    <property type="match status" value="1"/>
</dbReference>
<proteinExistence type="predicted"/>
<dbReference type="RefSeq" id="XP_022938935.1">
    <property type="nucleotide sequence ID" value="XM_023083167.1"/>
</dbReference>
<keyword evidence="1" id="KW-1133">Transmembrane helix</keyword>
<feature type="transmembrane region" description="Helical" evidence="1">
    <location>
        <begin position="67"/>
        <end position="86"/>
    </location>
</feature>
<dbReference type="AlphaFoldDB" id="A0A6J1FL80"/>
<dbReference type="KEGG" id="cmos:111444994"/>
<dbReference type="Proteomes" id="UP000504609">
    <property type="component" value="Unplaced"/>
</dbReference>
<evidence type="ECO:0000313" key="2">
    <source>
        <dbReference type="Proteomes" id="UP000504609"/>
    </source>
</evidence>